<feature type="region of interest" description="Disordered" evidence="1">
    <location>
        <begin position="319"/>
        <end position="341"/>
    </location>
</feature>
<reference evidence="4" key="1">
    <citation type="submission" date="2014-09" db="EMBL/GenBank/DDBJ databases">
        <title>Genome sequence of the luminous mushroom Mycena chlorophos for searching fungal bioluminescence genes.</title>
        <authorList>
            <person name="Tanaka Y."/>
            <person name="Kasuga D."/>
            <person name="Oba Y."/>
            <person name="Hase S."/>
            <person name="Sato K."/>
            <person name="Oba Y."/>
            <person name="Sakakibara Y."/>
        </authorList>
    </citation>
    <scope>NUCLEOTIDE SEQUENCE</scope>
</reference>
<feature type="region of interest" description="Disordered" evidence="1">
    <location>
        <begin position="1"/>
        <end position="22"/>
    </location>
</feature>
<keyword evidence="2" id="KW-1133">Transmembrane helix</keyword>
<protein>
    <recommendedName>
        <fullName evidence="3">DUF6535 domain-containing protein</fullName>
    </recommendedName>
</protein>
<keyword evidence="2" id="KW-0812">Transmembrane</keyword>
<evidence type="ECO:0000259" key="3">
    <source>
        <dbReference type="Pfam" id="PF20153"/>
    </source>
</evidence>
<evidence type="ECO:0000256" key="1">
    <source>
        <dbReference type="SAM" id="MobiDB-lite"/>
    </source>
</evidence>
<sequence length="418" mass="44905">MAPTEDVEKGAQVPDEAAPNHDTGEDLWASKMWMVYIAQAERYDKALVESWKSDMEGLVIFAALFSAILTAFIIESYTTLTLDTGTQTVQLLEKISAQMNAQITQTAFNNTSFPAFNAPKTSIICNSLDTDGVGIADGGLECMLMSPGARSRTRRILCGTRRSMAFKLRSLSALATPFGAEGAFEADIHGIGKEPAPLTSPPPPASPRVDLAFHLVFAVATPAPRSAERPAMRIWANGAHPSEWLFQTMRKACCSSPRSAALACRRCLARVPRGFSRKPRRPGTPYSLPASPPLAIVVQRTPPGSKAATRTPAFAGFVIPPRRTDVGRPPPAGMNGASADVASDEDEGSVLIVLPGYAPSALRRSAPLRVGSGTNYAYDGHFSYMPRIKWTSTNTDPQHLLISFQLPNSDAFGAQSAR</sequence>
<dbReference type="Proteomes" id="UP000815677">
    <property type="component" value="Unassembled WGS sequence"/>
</dbReference>
<organism evidence="4 5">
    <name type="scientific">Mycena chlorophos</name>
    <name type="common">Agaric fungus</name>
    <name type="synonym">Agaricus chlorophos</name>
    <dbReference type="NCBI Taxonomy" id="658473"/>
    <lineage>
        <taxon>Eukaryota</taxon>
        <taxon>Fungi</taxon>
        <taxon>Dikarya</taxon>
        <taxon>Basidiomycota</taxon>
        <taxon>Agaricomycotina</taxon>
        <taxon>Agaricomycetes</taxon>
        <taxon>Agaricomycetidae</taxon>
        <taxon>Agaricales</taxon>
        <taxon>Marasmiineae</taxon>
        <taxon>Mycenaceae</taxon>
        <taxon>Mycena</taxon>
    </lineage>
</organism>
<gene>
    <name evidence="4" type="ORF">MCHLO_12215</name>
</gene>
<keyword evidence="2" id="KW-0472">Membrane</keyword>
<dbReference type="Pfam" id="PF20153">
    <property type="entry name" value="DUF6535"/>
    <property type="match status" value="1"/>
</dbReference>
<feature type="transmembrane region" description="Helical" evidence="2">
    <location>
        <begin position="55"/>
        <end position="74"/>
    </location>
</feature>
<evidence type="ECO:0000313" key="5">
    <source>
        <dbReference type="Proteomes" id="UP000815677"/>
    </source>
</evidence>
<feature type="domain" description="DUF6535" evidence="3">
    <location>
        <begin position="33"/>
        <end position="128"/>
    </location>
</feature>
<dbReference type="EMBL" id="DF849016">
    <property type="protein sequence ID" value="GAT55441.1"/>
    <property type="molecule type" value="Genomic_DNA"/>
</dbReference>
<dbReference type="InterPro" id="IPR045338">
    <property type="entry name" value="DUF6535"/>
</dbReference>
<evidence type="ECO:0000256" key="2">
    <source>
        <dbReference type="SAM" id="Phobius"/>
    </source>
</evidence>
<accession>A0ABQ0LWJ3</accession>
<name>A0ABQ0LWJ3_MYCCL</name>
<keyword evidence="5" id="KW-1185">Reference proteome</keyword>
<proteinExistence type="predicted"/>
<evidence type="ECO:0000313" key="4">
    <source>
        <dbReference type="EMBL" id="GAT55441.1"/>
    </source>
</evidence>